<comment type="caution">
    <text evidence="1">The sequence shown here is derived from an EMBL/GenBank/DDBJ whole genome shotgun (WGS) entry which is preliminary data.</text>
</comment>
<evidence type="ECO:0000313" key="1">
    <source>
        <dbReference type="EMBL" id="MRX46710.1"/>
    </source>
</evidence>
<organism evidence="1 2">
    <name type="scientific">Pedobacter puniceum</name>
    <dbReference type="NCBI Taxonomy" id="2666136"/>
    <lineage>
        <taxon>Bacteria</taxon>
        <taxon>Pseudomonadati</taxon>
        <taxon>Bacteroidota</taxon>
        <taxon>Sphingobacteriia</taxon>
        <taxon>Sphingobacteriales</taxon>
        <taxon>Sphingobacteriaceae</taxon>
        <taxon>Pedobacter</taxon>
    </lineage>
</organism>
<protein>
    <recommendedName>
        <fullName evidence="3">RiboL-PSP-HEPN domain-containing protein</fullName>
    </recommendedName>
</protein>
<dbReference type="AlphaFoldDB" id="A0A7K0FN85"/>
<gene>
    <name evidence="1" type="ORF">GJJ64_05890</name>
</gene>
<reference evidence="1 2" key="1">
    <citation type="submission" date="2019-11" db="EMBL/GenBank/DDBJ databases">
        <authorList>
            <person name="Cheng Q."/>
            <person name="Yang Z."/>
        </authorList>
    </citation>
    <scope>NUCLEOTIDE SEQUENCE [LARGE SCALE GENOMIC DNA]</scope>
    <source>
        <strain evidence="1 2">HX-22-1</strain>
    </source>
</reference>
<keyword evidence="2" id="KW-1185">Reference proteome</keyword>
<evidence type="ECO:0008006" key="3">
    <source>
        <dbReference type="Google" id="ProtNLM"/>
    </source>
</evidence>
<proteinExistence type="predicted"/>
<name>A0A7K0FN85_9SPHI</name>
<dbReference type="EMBL" id="WKJI01000001">
    <property type="protein sequence ID" value="MRX46710.1"/>
    <property type="molecule type" value="Genomic_DNA"/>
</dbReference>
<sequence>MIDNMQNAEKNAINKINENYNEIKFQLENAYGSSQFDFLREEICLCILYGLNQAAITLTNHFFENFFKTMIQLKLGYDKNNTDLGSMYKDVIDEYDDKNLETVLNVCCSSGLITKEQKKTLKELKTKYRNPYSHATKKEIFGEDKLVGFQVNPNPTSGESSFSEVKEYETKYNLGVQGLFQELKARKEAKEYFIQLDSIIRETLDKFYK</sequence>
<dbReference type="Proteomes" id="UP000462931">
    <property type="component" value="Unassembled WGS sequence"/>
</dbReference>
<accession>A0A7K0FN85</accession>
<evidence type="ECO:0000313" key="2">
    <source>
        <dbReference type="Proteomes" id="UP000462931"/>
    </source>
</evidence>